<evidence type="ECO:0000313" key="4">
    <source>
        <dbReference type="Proteomes" id="UP001208017"/>
    </source>
</evidence>
<dbReference type="Pfam" id="PF00501">
    <property type="entry name" value="AMP-binding"/>
    <property type="match status" value="1"/>
</dbReference>
<dbReference type="Gene3D" id="3.30.300.30">
    <property type="match status" value="1"/>
</dbReference>
<feature type="domain" description="AMP-dependent synthetase/ligase" evidence="1">
    <location>
        <begin position="6"/>
        <end position="345"/>
    </location>
</feature>
<dbReference type="EMBL" id="JAPMLT010000004">
    <property type="protein sequence ID" value="MCX7570230.1"/>
    <property type="molecule type" value="Genomic_DNA"/>
</dbReference>
<comment type="caution">
    <text evidence="3">The sequence shown here is derived from an EMBL/GenBank/DDBJ whole genome shotgun (WGS) entry which is preliminary data.</text>
</comment>
<evidence type="ECO:0000259" key="2">
    <source>
        <dbReference type="Pfam" id="PF13193"/>
    </source>
</evidence>
<reference evidence="3 4" key="1">
    <citation type="submission" date="2022-11" db="EMBL/GenBank/DDBJ databases">
        <title>Study of microbial diversity in lake waters.</title>
        <authorList>
            <person name="Zhang J."/>
        </authorList>
    </citation>
    <scope>NUCLEOTIDE SEQUENCE [LARGE SCALE GENOMIC DNA]</scope>
    <source>
        <strain evidence="3 4">DT12</strain>
    </source>
</reference>
<dbReference type="Proteomes" id="UP001208017">
    <property type="component" value="Unassembled WGS sequence"/>
</dbReference>
<dbReference type="InterPro" id="IPR045851">
    <property type="entry name" value="AMP-bd_C_sf"/>
</dbReference>
<keyword evidence="4" id="KW-1185">Reference proteome</keyword>
<gene>
    <name evidence="3" type="ORF">OS242_09675</name>
</gene>
<proteinExistence type="predicted"/>
<dbReference type="PANTHER" id="PTHR43767">
    <property type="entry name" value="LONG-CHAIN-FATTY-ACID--COA LIGASE"/>
    <property type="match status" value="1"/>
</dbReference>
<dbReference type="PANTHER" id="PTHR43767:SF1">
    <property type="entry name" value="NONRIBOSOMAL PEPTIDE SYNTHASE PES1 (EUROFUNG)-RELATED"/>
    <property type="match status" value="1"/>
</dbReference>
<dbReference type="Pfam" id="PF13193">
    <property type="entry name" value="AMP-binding_C"/>
    <property type="match status" value="1"/>
</dbReference>
<dbReference type="CDD" id="cd04433">
    <property type="entry name" value="AFD_class_I"/>
    <property type="match status" value="1"/>
</dbReference>
<dbReference type="InterPro" id="IPR025110">
    <property type="entry name" value="AMP-bd_C"/>
</dbReference>
<dbReference type="SUPFAM" id="SSF56801">
    <property type="entry name" value="Acetyl-CoA synthetase-like"/>
    <property type="match status" value="1"/>
</dbReference>
<sequence length="489" mass="52629">MLTLFAKNSVRHADRPAFRDAGQLVTWQEAERRIRQVLALWQRAGERSGQRVALFLEQNVDSVLILLAALGKGDQIALLDPRMSASEWERTEQALQPEQVLGSAAVLNRLSVTAPGRSVADTLAEAQNEEPSAEEAEGRGSLLFLTSGSTGQPKFVERFVPALRAEGRSYVQTLDLTERDVFYAGLPLFHSYAFGCALLAALECGGCLVIPPMFYPPKVVQWIRRYDVTFLPLVPSLVRLLVDSLDEQVALPSLRYAMVGTGQTTPELAAKFQEKLGLSLSGNYGSSETGGLVSRLESMEQARGATGRAMSGVNLLIADEAGQPVPTGVTGQVLVETAGLFSGYLGMPAPTASAVGGWWKMGDLGYLDEEGRLHVTGRISNVLQRNGKKISAEYLESALLRHEEILEAAVVGVRSGEAQDDRIYAVVVQASGATLDAPAVRMHCFETAGRHASPDEVIFVEELPRSANGKLLRGELLAAVRSLSGGALS</sequence>
<name>A0ABT3WZZ4_9BACL</name>
<dbReference type="InterPro" id="IPR000873">
    <property type="entry name" value="AMP-dep_synth/lig_dom"/>
</dbReference>
<dbReference type="InterPro" id="IPR050237">
    <property type="entry name" value="ATP-dep_AMP-bd_enzyme"/>
</dbReference>
<dbReference type="InterPro" id="IPR042099">
    <property type="entry name" value="ANL_N_sf"/>
</dbReference>
<dbReference type="RefSeq" id="WP_267151481.1">
    <property type="nucleotide sequence ID" value="NZ_JAPMLT010000004.1"/>
</dbReference>
<evidence type="ECO:0000259" key="1">
    <source>
        <dbReference type="Pfam" id="PF00501"/>
    </source>
</evidence>
<evidence type="ECO:0000313" key="3">
    <source>
        <dbReference type="EMBL" id="MCX7570230.1"/>
    </source>
</evidence>
<dbReference type="Gene3D" id="3.40.50.12780">
    <property type="entry name" value="N-terminal domain of ligase-like"/>
    <property type="match status" value="1"/>
</dbReference>
<accession>A0ABT3WZZ4</accession>
<protein>
    <submittedName>
        <fullName evidence="3">Class I adenylate-forming enzyme family protein</fullName>
    </submittedName>
</protein>
<feature type="domain" description="AMP-binding enzyme C-terminal" evidence="2">
    <location>
        <begin position="395"/>
        <end position="470"/>
    </location>
</feature>
<organism evidence="3 4">
    <name type="scientific">Tumebacillus lacus</name>
    <dbReference type="NCBI Taxonomy" id="2995335"/>
    <lineage>
        <taxon>Bacteria</taxon>
        <taxon>Bacillati</taxon>
        <taxon>Bacillota</taxon>
        <taxon>Bacilli</taxon>
        <taxon>Bacillales</taxon>
        <taxon>Alicyclobacillaceae</taxon>
        <taxon>Tumebacillus</taxon>
    </lineage>
</organism>